<proteinExistence type="predicted"/>
<accession>A0ABT9SU59</accession>
<gene>
    <name evidence="1" type="ORF">J2T04_003908</name>
</gene>
<name>A0ABT9SU59_9FLAO</name>
<dbReference type="Proteomes" id="UP001235513">
    <property type="component" value="Unassembled WGS sequence"/>
</dbReference>
<comment type="caution">
    <text evidence="1">The sequence shown here is derived from an EMBL/GenBank/DDBJ whole genome shotgun (WGS) entry which is preliminary data.</text>
</comment>
<dbReference type="EMBL" id="JAUSRL010000009">
    <property type="protein sequence ID" value="MDP9961980.1"/>
    <property type="molecule type" value="Genomic_DNA"/>
</dbReference>
<reference evidence="1 2" key="1">
    <citation type="submission" date="2023-07" db="EMBL/GenBank/DDBJ databases">
        <title>Sorghum-associated microbial communities from plants grown in Nebraska, USA.</title>
        <authorList>
            <person name="Schachtman D."/>
        </authorList>
    </citation>
    <scope>NUCLEOTIDE SEQUENCE [LARGE SCALE GENOMIC DNA]</scope>
    <source>
        <strain evidence="1 2">CC351</strain>
    </source>
</reference>
<sequence length="54" mass="6338">MKGVEEITELHLFAKIFLINSILRLNYDFTHKIDINFSDIFNKSSDSTFCNLKL</sequence>
<evidence type="ECO:0000313" key="1">
    <source>
        <dbReference type="EMBL" id="MDP9961980.1"/>
    </source>
</evidence>
<organism evidence="1 2">
    <name type="scientific">Chryseobacterium lathyri</name>
    <dbReference type="NCBI Taxonomy" id="395933"/>
    <lineage>
        <taxon>Bacteria</taxon>
        <taxon>Pseudomonadati</taxon>
        <taxon>Bacteroidota</taxon>
        <taxon>Flavobacteriia</taxon>
        <taxon>Flavobacteriales</taxon>
        <taxon>Weeksellaceae</taxon>
        <taxon>Chryseobacterium group</taxon>
        <taxon>Chryseobacterium</taxon>
    </lineage>
</organism>
<evidence type="ECO:0000313" key="2">
    <source>
        <dbReference type="Proteomes" id="UP001235513"/>
    </source>
</evidence>
<protein>
    <submittedName>
        <fullName evidence="1">Uncharacterized protein</fullName>
    </submittedName>
</protein>
<keyword evidence="2" id="KW-1185">Reference proteome</keyword>